<keyword evidence="2" id="KW-1185">Reference proteome</keyword>
<sequence>MSEHPSFVCLPGAMPVHSSSAEGYWGQMSLSSLPFDFEWDEPIRNTLLDDDDERDLELAEQLGLLRDEAIFGIAVAAAQWVVARVDGVAPAADVRDALQRIEAMWALCADLHYARLTDPPEFGGQAPPKAEEPLWVCRTLLFWIYGAAVLGEDLQGECMSLILLARQVMGSHTGFSTWLSQAIEKAEAPYSLGDDDPDDEDSQLIWKPVPPEFFWPTFTHTTREAAQELVDAYLAGLDPATNPYLRDAHDMRTHGFSGKPYGW</sequence>
<name>A0A4R1FLP8_9NOCA</name>
<dbReference type="EMBL" id="SMFR01000003">
    <property type="protein sequence ID" value="TCJ95757.1"/>
    <property type="molecule type" value="Genomic_DNA"/>
</dbReference>
<accession>A0A4R1FLP8</accession>
<dbReference type="Proteomes" id="UP000294856">
    <property type="component" value="Unassembled WGS sequence"/>
</dbReference>
<proteinExistence type="predicted"/>
<protein>
    <submittedName>
        <fullName evidence="1">Uncharacterized protein</fullName>
    </submittedName>
</protein>
<dbReference type="RefSeq" id="WP_132370079.1">
    <property type="nucleotide sequence ID" value="NZ_SMFR01000003.1"/>
</dbReference>
<gene>
    <name evidence="1" type="ORF">DFR71_4675</name>
</gene>
<evidence type="ECO:0000313" key="1">
    <source>
        <dbReference type="EMBL" id="TCJ95757.1"/>
    </source>
</evidence>
<organism evidence="1 2">
    <name type="scientific">Nocardia alba</name>
    <dbReference type="NCBI Taxonomy" id="225051"/>
    <lineage>
        <taxon>Bacteria</taxon>
        <taxon>Bacillati</taxon>
        <taxon>Actinomycetota</taxon>
        <taxon>Actinomycetes</taxon>
        <taxon>Mycobacteriales</taxon>
        <taxon>Nocardiaceae</taxon>
        <taxon>Nocardia</taxon>
    </lineage>
</organism>
<reference evidence="1 2" key="1">
    <citation type="submission" date="2019-03" db="EMBL/GenBank/DDBJ databases">
        <title>Genomic Encyclopedia of Type Strains, Phase IV (KMG-IV): sequencing the most valuable type-strain genomes for metagenomic binning, comparative biology and taxonomic classification.</title>
        <authorList>
            <person name="Goeker M."/>
        </authorList>
    </citation>
    <scope>NUCLEOTIDE SEQUENCE [LARGE SCALE GENOMIC DNA]</scope>
    <source>
        <strain evidence="1 2">DSM 44684</strain>
    </source>
</reference>
<dbReference type="OrthoDB" id="9154335at2"/>
<dbReference type="AlphaFoldDB" id="A0A4R1FLP8"/>
<comment type="caution">
    <text evidence="1">The sequence shown here is derived from an EMBL/GenBank/DDBJ whole genome shotgun (WGS) entry which is preliminary data.</text>
</comment>
<evidence type="ECO:0000313" key="2">
    <source>
        <dbReference type="Proteomes" id="UP000294856"/>
    </source>
</evidence>